<keyword evidence="1" id="KW-0479">Metal-binding</keyword>
<name>A0AAV2SC25_MEGNR</name>
<organism evidence="8 9">
    <name type="scientific">Meganyctiphanes norvegica</name>
    <name type="common">Northern krill</name>
    <name type="synonym">Thysanopoda norvegica</name>
    <dbReference type="NCBI Taxonomy" id="48144"/>
    <lineage>
        <taxon>Eukaryota</taxon>
        <taxon>Metazoa</taxon>
        <taxon>Ecdysozoa</taxon>
        <taxon>Arthropoda</taxon>
        <taxon>Crustacea</taxon>
        <taxon>Multicrustacea</taxon>
        <taxon>Malacostraca</taxon>
        <taxon>Eumalacostraca</taxon>
        <taxon>Eucarida</taxon>
        <taxon>Euphausiacea</taxon>
        <taxon>Euphausiidae</taxon>
        <taxon>Meganyctiphanes</taxon>
    </lineage>
</organism>
<feature type="non-terminal residue" evidence="8">
    <location>
        <position position="228"/>
    </location>
</feature>
<dbReference type="PANTHER" id="PTHR19818:SF139">
    <property type="entry name" value="PAIR-RULE PROTEIN ODD-PAIRED"/>
    <property type="match status" value="1"/>
</dbReference>
<dbReference type="InterPro" id="IPR013087">
    <property type="entry name" value="Znf_C2H2_type"/>
</dbReference>
<dbReference type="PROSITE" id="PS00028">
    <property type="entry name" value="ZINC_FINGER_C2H2_1"/>
    <property type="match status" value="2"/>
</dbReference>
<dbReference type="PANTHER" id="PTHR19818">
    <property type="entry name" value="ZINC FINGER PROTEIN ZIC AND GLI"/>
    <property type="match status" value="1"/>
</dbReference>
<dbReference type="Pfam" id="PF00096">
    <property type="entry name" value="zf-C2H2"/>
    <property type="match status" value="2"/>
</dbReference>
<keyword evidence="9" id="KW-1185">Reference proteome</keyword>
<dbReference type="SUPFAM" id="SSF57667">
    <property type="entry name" value="beta-beta-alpha zinc fingers"/>
    <property type="match status" value="2"/>
</dbReference>
<feature type="region of interest" description="Disordered" evidence="6">
    <location>
        <begin position="106"/>
        <end position="140"/>
    </location>
</feature>
<evidence type="ECO:0000256" key="5">
    <source>
        <dbReference type="PROSITE-ProRule" id="PRU00042"/>
    </source>
</evidence>
<dbReference type="GO" id="GO:0005634">
    <property type="term" value="C:nucleus"/>
    <property type="evidence" value="ECO:0007669"/>
    <property type="project" value="UniProtKB-ARBA"/>
</dbReference>
<dbReference type="AlphaFoldDB" id="A0AAV2SC25"/>
<dbReference type="Proteomes" id="UP001497623">
    <property type="component" value="Unassembled WGS sequence"/>
</dbReference>
<sequence>MCDYACTRKHNLEFHKYTHTGETPFKCDFYGCNAEYSNPKSLKKHKLKHEPPQICKICHEKFPEAIALKRHMMIHTGEKPFTCDQCFKTCIDKGALKRHMYKHMYKPFEQKTKQVRQRKKNPPVPKPNPPPAPALKKWPPTEYQVPTTTVENGHSSLAHSQLAHSQLAQVAHHGWTINAEDTNSQPAINQPALHSFTATQYSNLVNNAWPTTMDPDELRRRLLNSFKF</sequence>
<feature type="compositionally biased region" description="Pro residues" evidence="6">
    <location>
        <begin position="122"/>
        <end position="133"/>
    </location>
</feature>
<comment type="caution">
    <text evidence="8">The sequence shown here is derived from an EMBL/GenBank/DDBJ whole genome shotgun (WGS) entry which is preliminary data.</text>
</comment>
<gene>
    <name evidence="8" type="ORF">MNOR_LOCUS35724</name>
</gene>
<dbReference type="EMBL" id="CAXKWB010060965">
    <property type="protein sequence ID" value="CAL4183704.1"/>
    <property type="molecule type" value="Genomic_DNA"/>
</dbReference>
<keyword evidence="2" id="KW-0677">Repeat</keyword>
<evidence type="ECO:0000256" key="2">
    <source>
        <dbReference type="ARBA" id="ARBA00022737"/>
    </source>
</evidence>
<dbReference type="GO" id="GO:0008270">
    <property type="term" value="F:zinc ion binding"/>
    <property type="evidence" value="ECO:0007669"/>
    <property type="project" value="UniProtKB-KW"/>
</dbReference>
<keyword evidence="3 5" id="KW-0863">Zinc-finger</keyword>
<keyword evidence="4" id="KW-0862">Zinc</keyword>
<dbReference type="GO" id="GO:0000978">
    <property type="term" value="F:RNA polymerase II cis-regulatory region sequence-specific DNA binding"/>
    <property type="evidence" value="ECO:0007669"/>
    <property type="project" value="TreeGrafter"/>
</dbReference>
<evidence type="ECO:0000259" key="7">
    <source>
        <dbReference type="PROSITE" id="PS50157"/>
    </source>
</evidence>
<feature type="domain" description="C2H2-type" evidence="7">
    <location>
        <begin position="53"/>
        <end position="80"/>
    </location>
</feature>
<dbReference type="InterPro" id="IPR036236">
    <property type="entry name" value="Znf_C2H2_sf"/>
</dbReference>
<feature type="domain" description="C2H2-type" evidence="7">
    <location>
        <begin position="1"/>
        <end position="24"/>
    </location>
</feature>
<accession>A0AAV2SC25</accession>
<dbReference type="SMART" id="SM00355">
    <property type="entry name" value="ZnF_C2H2"/>
    <property type="match status" value="4"/>
</dbReference>
<protein>
    <recommendedName>
        <fullName evidence="7">C2H2-type domain-containing protein</fullName>
    </recommendedName>
</protein>
<dbReference type="Gene3D" id="3.30.160.60">
    <property type="entry name" value="Classic Zinc Finger"/>
    <property type="match status" value="3"/>
</dbReference>
<dbReference type="FunFam" id="3.30.160.60:FF:000446">
    <property type="entry name" value="Zinc finger protein"/>
    <property type="match status" value="1"/>
</dbReference>
<evidence type="ECO:0000313" key="9">
    <source>
        <dbReference type="Proteomes" id="UP001497623"/>
    </source>
</evidence>
<evidence type="ECO:0000256" key="4">
    <source>
        <dbReference type="ARBA" id="ARBA00022833"/>
    </source>
</evidence>
<evidence type="ECO:0000313" key="8">
    <source>
        <dbReference type="EMBL" id="CAL4183704.1"/>
    </source>
</evidence>
<dbReference type="GO" id="GO:0045944">
    <property type="term" value="P:positive regulation of transcription by RNA polymerase II"/>
    <property type="evidence" value="ECO:0007669"/>
    <property type="project" value="UniProtKB-ARBA"/>
</dbReference>
<reference evidence="8 9" key="1">
    <citation type="submission" date="2024-05" db="EMBL/GenBank/DDBJ databases">
        <authorList>
            <person name="Wallberg A."/>
        </authorList>
    </citation>
    <scope>NUCLEOTIDE SEQUENCE [LARGE SCALE GENOMIC DNA]</scope>
</reference>
<evidence type="ECO:0000256" key="6">
    <source>
        <dbReference type="SAM" id="MobiDB-lite"/>
    </source>
</evidence>
<dbReference type="InterPro" id="IPR050329">
    <property type="entry name" value="GLI_C2H2-zinc-finger"/>
</dbReference>
<dbReference type="PROSITE" id="PS50157">
    <property type="entry name" value="ZINC_FINGER_C2H2_2"/>
    <property type="match status" value="2"/>
</dbReference>
<proteinExistence type="predicted"/>
<dbReference type="GO" id="GO:0000981">
    <property type="term" value="F:DNA-binding transcription factor activity, RNA polymerase II-specific"/>
    <property type="evidence" value="ECO:0007669"/>
    <property type="project" value="TreeGrafter"/>
</dbReference>
<evidence type="ECO:0000256" key="3">
    <source>
        <dbReference type="ARBA" id="ARBA00022771"/>
    </source>
</evidence>
<evidence type="ECO:0000256" key="1">
    <source>
        <dbReference type="ARBA" id="ARBA00022723"/>
    </source>
</evidence>